<name>A0A3B1AMH3_9ZZZZ</name>
<feature type="region of interest" description="Disordered" evidence="1">
    <location>
        <begin position="40"/>
        <end position="65"/>
    </location>
</feature>
<reference evidence="2" key="1">
    <citation type="submission" date="2018-06" db="EMBL/GenBank/DDBJ databases">
        <authorList>
            <person name="Zhirakovskaya E."/>
        </authorList>
    </citation>
    <scope>NUCLEOTIDE SEQUENCE</scope>
</reference>
<gene>
    <name evidence="2" type="ORF">MNBD_GAMMA22-3078</name>
</gene>
<dbReference type="AlphaFoldDB" id="A0A3B1AMH3"/>
<accession>A0A3B1AMH3</accession>
<proteinExistence type="predicted"/>
<organism evidence="2">
    <name type="scientific">hydrothermal vent metagenome</name>
    <dbReference type="NCBI Taxonomy" id="652676"/>
    <lineage>
        <taxon>unclassified sequences</taxon>
        <taxon>metagenomes</taxon>
        <taxon>ecological metagenomes</taxon>
    </lineage>
</organism>
<evidence type="ECO:0000313" key="2">
    <source>
        <dbReference type="EMBL" id="VAX01193.1"/>
    </source>
</evidence>
<protein>
    <submittedName>
        <fullName evidence="2">Uncharacterized protein</fullName>
    </submittedName>
</protein>
<evidence type="ECO:0000256" key="1">
    <source>
        <dbReference type="SAM" id="MobiDB-lite"/>
    </source>
</evidence>
<dbReference type="EMBL" id="UOFS01000048">
    <property type="protein sequence ID" value="VAX01193.1"/>
    <property type="molecule type" value="Genomic_DNA"/>
</dbReference>
<sequence>MEAIIKLNFTTEQLNTILIALAQLPYHQVNELIDTIQKESSPQLMDARERQNQSTVKPVKQAQRN</sequence>
<feature type="compositionally biased region" description="Polar residues" evidence="1">
    <location>
        <begin position="52"/>
        <end position="65"/>
    </location>
</feature>